<evidence type="ECO:0000313" key="3">
    <source>
        <dbReference type="Proteomes" id="UP000007800"/>
    </source>
</evidence>
<feature type="compositionally biased region" description="Basic and acidic residues" evidence="1">
    <location>
        <begin position="76"/>
        <end position="87"/>
    </location>
</feature>
<reference evidence="2 3" key="1">
    <citation type="submission" date="2008-07" db="EMBL/GenBank/DDBJ databases">
        <authorList>
            <person name="El-Sayed N."/>
            <person name="Caler E."/>
            <person name="Inman J."/>
            <person name="Amedeo P."/>
            <person name="Hass B."/>
            <person name="Wortman J."/>
        </authorList>
    </citation>
    <scope>NUCLEOTIDE SEQUENCE [LARGE SCALE GENOMIC DNA]</scope>
    <source>
        <strain evidence="3">ATCC 50983 / TXsc</strain>
    </source>
</reference>
<keyword evidence="3" id="KW-1185">Reference proteome</keyword>
<proteinExistence type="predicted"/>
<dbReference type="AlphaFoldDB" id="C5KSI4"/>
<evidence type="ECO:0000313" key="2">
    <source>
        <dbReference type="EMBL" id="EER12598.1"/>
    </source>
</evidence>
<protein>
    <submittedName>
        <fullName evidence="2">Uncharacterized protein</fullName>
    </submittedName>
</protein>
<dbReference type="GeneID" id="9058302"/>
<feature type="region of interest" description="Disordered" evidence="1">
    <location>
        <begin position="62"/>
        <end position="94"/>
    </location>
</feature>
<name>C5KSI4_PERM5</name>
<dbReference type="EMBL" id="GG676038">
    <property type="protein sequence ID" value="EER12598.1"/>
    <property type="molecule type" value="Genomic_DNA"/>
</dbReference>
<dbReference type="InParanoid" id="C5KSI4"/>
<sequence length="94" mass="10435">MALEIVKACQDSSNPNRSLMTKKTLVEQLRQWCLFSQCVDEEMEAEEEGDMAVECNADLVEGSSESRFPAGPAFEHTPRPLDPRDDDPASSDDS</sequence>
<dbReference type="Proteomes" id="UP000007800">
    <property type="component" value="Unassembled WGS sequence"/>
</dbReference>
<dbReference type="RefSeq" id="XP_002780803.1">
    <property type="nucleotide sequence ID" value="XM_002780757.1"/>
</dbReference>
<gene>
    <name evidence="2" type="ORF">Pmar_PMAR027417</name>
</gene>
<accession>C5KSI4</accession>
<evidence type="ECO:0000256" key="1">
    <source>
        <dbReference type="SAM" id="MobiDB-lite"/>
    </source>
</evidence>
<organism evidence="3">
    <name type="scientific">Perkinsus marinus (strain ATCC 50983 / TXsc)</name>
    <dbReference type="NCBI Taxonomy" id="423536"/>
    <lineage>
        <taxon>Eukaryota</taxon>
        <taxon>Sar</taxon>
        <taxon>Alveolata</taxon>
        <taxon>Perkinsozoa</taxon>
        <taxon>Perkinsea</taxon>
        <taxon>Perkinsida</taxon>
        <taxon>Perkinsidae</taxon>
        <taxon>Perkinsus</taxon>
    </lineage>
</organism>